<dbReference type="EMBL" id="JABFAB010000001">
    <property type="protein sequence ID" value="MBA0639791.1"/>
    <property type="molecule type" value="Genomic_DNA"/>
</dbReference>
<dbReference type="AlphaFoldDB" id="A0A7J8TNU3"/>
<keyword evidence="3" id="KW-1185">Reference proteome</keyword>
<feature type="region of interest" description="Disordered" evidence="1">
    <location>
        <begin position="1"/>
        <end position="40"/>
    </location>
</feature>
<dbReference type="Proteomes" id="UP000593573">
    <property type="component" value="Unassembled WGS sequence"/>
</dbReference>
<dbReference type="OrthoDB" id="2192561at2759"/>
<sequence length="40" mass="4640">MAKNKRERNQNPQPFLADDDSVASTKKHSKAPKHHQKQDK</sequence>
<evidence type="ECO:0000313" key="3">
    <source>
        <dbReference type="Proteomes" id="UP000593573"/>
    </source>
</evidence>
<evidence type="ECO:0000313" key="2">
    <source>
        <dbReference type="EMBL" id="MBA0639791.1"/>
    </source>
</evidence>
<reference evidence="2 3" key="1">
    <citation type="journal article" date="2019" name="Genome Biol. Evol.">
        <title>Insights into the evolution of the New World diploid cottons (Gossypium, subgenus Houzingenia) based on genome sequencing.</title>
        <authorList>
            <person name="Grover C.E."/>
            <person name="Arick M.A. 2nd"/>
            <person name="Thrash A."/>
            <person name="Conover J.L."/>
            <person name="Sanders W.S."/>
            <person name="Peterson D.G."/>
            <person name="Frelichowski J.E."/>
            <person name="Scheffler J.A."/>
            <person name="Scheffler B.E."/>
            <person name="Wendel J.F."/>
        </authorList>
    </citation>
    <scope>NUCLEOTIDE SEQUENCE [LARGE SCALE GENOMIC DNA]</scope>
    <source>
        <strain evidence="2">57</strain>
        <tissue evidence="2">Leaf</tissue>
    </source>
</reference>
<name>A0A7J8TNU3_9ROSI</name>
<comment type="caution">
    <text evidence="2">The sequence shown here is derived from an EMBL/GenBank/DDBJ whole genome shotgun (WGS) entry which is preliminary data.</text>
</comment>
<protein>
    <submittedName>
        <fullName evidence="2">Uncharacterized protein</fullName>
    </submittedName>
</protein>
<organism evidence="2 3">
    <name type="scientific">Gossypium klotzschianum</name>
    <dbReference type="NCBI Taxonomy" id="34286"/>
    <lineage>
        <taxon>Eukaryota</taxon>
        <taxon>Viridiplantae</taxon>
        <taxon>Streptophyta</taxon>
        <taxon>Embryophyta</taxon>
        <taxon>Tracheophyta</taxon>
        <taxon>Spermatophyta</taxon>
        <taxon>Magnoliopsida</taxon>
        <taxon>eudicotyledons</taxon>
        <taxon>Gunneridae</taxon>
        <taxon>Pentapetalae</taxon>
        <taxon>rosids</taxon>
        <taxon>malvids</taxon>
        <taxon>Malvales</taxon>
        <taxon>Malvaceae</taxon>
        <taxon>Malvoideae</taxon>
        <taxon>Gossypium</taxon>
    </lineage>
</organism>
<accession>A0A7J8TNU3</accession>
<feature type="non-terminal residue" evidence="2">
    <location>
        <position position="40"/>
    </location>
</feature>
<feature type="compositionally biased region" description="Basic residues" evidence="1">
    <location>
        <begin position="25"/>
        <end position="40"/>
    </location>
</feature>
<evidence type="ECO:0000256" key="1">
    <source>
        <dbReference type="SAM" id="MobiDB-lite"/>
    </source>
</evidence>
<proteinExistence type="predicted"/>
<gene>
    <name evidence="2" type="ORF">Goklo_022802</name>
</gene>